<dbReference type="Pfam" id="PF23423">
    <property type="entry name" value="DUF7111"/>
    <property type="match status" value="1"/>
</dbReference>
<protein>
    <submittedName>
        <fullName evidence="1">Uncharacterized protein</fullName>
    </submittedName>
</protein>
<dbReference type="Proteomes" id="UP001597085">
    <property type="component" value="Unassembled WGS sequence"/>
</dbReference>
<evidence type="ECO:0000313" key="1">
    <source>
        <dbReference type="EMBL" id="MFD1599550.1"/>
    </source>
</evidence>
<organism evidence="1 2">
    <name type="scientific">Halobellus rarus</name>
    <dbReference type="NCBI Taxonomy" id="1126237"/>
    <lineage>
        <taxon>Archaea</taxon>
        <taxon>Methanobacteriati</taxon>
        <taxon>Methanobacteriota</taxon>
        <taxon>Stenosarchaea group</taxon>
        <taxon>Halobacteria</taxon>
        <taxon>Halobacteriales</taxon>
        <taxon>Haloferacaceae</taxon>
        <taxon>Halobellus</taxon>
    </lineage>
</organism>
<dbReference type="EMBL" id="JBHUDK010000010">
    <property type="protein sequence ID" value="MFD1599550.1"/>
    <property type="molecule type" value="Genomic_DNA"/>
</dbReference>
<name>A0ABD6CR19_9EURY</name>
<comment type="caution">
    <text evidence="1">The sequence shown here is derived from an EMBL/GenBank/DDBJ whole genome shotgun (WGS) entry which is preliminary data.</text>
</comment>
<keyword evidence="2" id="KW-1185">Reference proteome</keyword>
<gene>
    <name evidence="1" type="ORF">ACFSBX_11350</name>
</gene>
<dbReference type="InterPro" id="IPR055535">
    <property type="entry name" value="DUF7111"/>
</dbReference>
<dbReference type="AlphaFoldDB" id="A0ABD6CR19"/>
<accession>A0ABD6CR19</accession>
<reference evidence="1 2" key="1">
    <citation type="journal article" date="2019" name="Int. J. Syst. Evol. Microbiol.">
        <title>The Global Catalogue of Microorganisms (GCM) 10K type strain sequencing project: providing services to taxonomists for standard genome sequencing and annotation.</title>
        <authorList>
            <consortium name="The Broad Institute Genomics Platform"/>
            <consortium name="The Broad Institute Genome Sequencing Center for Infectious Disease"/>
            <person name="Wu L."/>
            <person name="Ma J."/>
        </authorList>
    </citation>
    <scope>NUCLEOTIDE SEQUENCE [LARGE SCALE GENOMIC DNA]</scope>
    <source>
        <strain evidence="1 2">CGMCC 1.12121</strain>
    </source>
</reference>
<dbReference type="RefSeq" id="WP_256420815.1">
    <property type="nucleotide sequence ID" value="NZ_JANHDI010000004.1"/>
</dbReference>
<evidence type="ECO:0000313" key="2">
    <source>
        <dbReference type="Proteomes" id="UP001597085"/>
    </source>
</evidence>
<proteinExistence type="predicted"/>
<sequence length="91" mass="9865">MGEREASANGITARYEETETERLLTFQSDGNAAAIAQNIEGYAMLKVRPSADGDELERYYGFEMALDHAAELLGVSPHDLPIPDAASDMGM</sequence>